<feature type="compositionally biased region" description="Polar residues" evidence="1">
    <location>
        <begin position="378"/>
        <end position="388"/>
    </location>
</feature>
<feature type="compositionally biased region" description="Polar residues" evidence="1">
    <location>
        <begin position="772"/>
        <end position="785"/>
    </location>
</feature>
<dbReference type="InterPro" id="IPR052981">
    <property type="entry name" value="Ingression_C2_domain"/>
</dbReference>
<dbReference type="Pfam" id="PF00168">
    <property type="entry name" value="C2"/>
    <property type="match status" value="1"/>
</dbReference>
<dbReference type="PANTHER" id="PTHR47052:SF3">
    <property type="entry name" value="INGRESSION PROTEIN 1"/>
    <property type="match status" value="1"/>
</dbReference>
<dbReference type="AlphaFoldDB" id="A0A9P7N4Y9"/>
<feature type="compositionally biased region" description="Basic and acidic residues" evidence="1">
    <location>
        <begin position="396"/>
        <end position="417"/>
    </location>
</feature>
<dbReference type="SUPFAM" id="SSF49562">
    <property type="entry name" value="C2 domain (Calcium/lipid-binding domain, CaLB)"/>
    <property type="match status" value="1"/>
</dbReference>
<dbReference type="EMBL" id="SRPW01002266">
    <property type="protein sequence ID" value="KAG5994176.1"/>
    <property type="molecule type" value="Genomic_DNA"/>
</dbReference>
<feature type="compositionally biased region" description="Low complexity" evidence="1">
    <location>
        <begin position="532"/>
        <end position="544"/>
    </location>
</feature>
<feature type="domain" description="C2" evidence="2">
    <location>
        <begin position="10"/>
        <end position="131"/>
    </location>
</feature>
<dbReference type="InterPro" id="IPR035892">
    <property type="entry name" value="C2_domain_sf"/>
</dbReference>
<keyword evidence="4" id="KW-1185">Reference proteome</keyword>
<comment type="caution">
    <text evidence="3">The sequence shown here is derived from an EMBL/GenBank/DDBJ whole genome shotgun (WGS) entry which is preliminary data.</text>
</comment>
<dbReference type="CDD" id="cd08681">
    <property type="entry name" value="C2_fungal_Inn1p-like"/>
    <property type="match status" value="1"/>
</dbReference>
<dbReference type="OrthoDB" id="270970at2759"/>
<feature type="compositionally biased region" description="Polar residues" evidence="1">
    <location>
        <begin position="750"/>
        <end position="764"/>
    </location>
</feature>
<feature type="region of interest" description="Disordered" evidence="1">
    <location>
        <begin position="651"/>
        <end position="808"/>
    </location>
</feature>
<feature type="compositionally biased region" description="Low complexity" evidence="1">
    <location>
        <begin position="691"/>
        <end position="702"/>
    </location>
</feature>
<proteinExistence type="predicted"/>
<sequence>MAAKPMALSVKGGHTAGIFADMTVDGPVIGTLVAVVDRAKNLPNRKTIGKQDPFCAARLGKEAKKTKTDIRGGQTPKWDQELRFTVHDSPDYYQLKMSVFTDDKKTDLIGETWIDLKAIIVAGGGQSDMWQGLTCRGKYAGEIRLEITFYDSRPRPQKSSTKQRQRTATEQDSSGSSKQRKHAQRRPLPSDPVTGEAPATPASQSHPAHVSTQSPLQSVEYNHTPPQGARPPRERDPYTPSPHSAHPHGHHAAGESYGTPSRYHDERGYGETSHASSPYGQQDPRGSHESFSAVQDFPNDRVFLPSARDNGAPPPPPAHGPRQHKGHRHSMSSYPGQPVFRAYDASTSAPMQIASRHGSSHESLTSPHVSRSAGYSPMHSSHNRSMQPTVEDDPDSPGRGHRQNDLHAAASRKELDYHAAAGTSSQIVSRSPGAYGQYHGHQSQLQHPDDTAHPSPVSSHMQISHNAQSSPHAPQQPYQPHEAVELSRSHRSSSYVPPPVPLSLSTGVDLALSRELRDPYYVDQRHDERYSTAAAAAAQPATPTRGRQPGEEPPSYNSSPQAYVPLSHDGRSVVAYSGRPAQQATRPRNSPSPNPSPQHAIRRKSVSPAPPSATERRVSDIPFDPDSYNAFNPSMTAPGLAEDLDAKAKIIGHDGREIDPTDYLPMETWAPEPERRGKAEQASPEPYAKTSPSGGQPMPSSGRRLIRIAARPYSMPAQQRPGAPPTYAQTDLVRTPPASGRSRLQKKSARASTGYSGHSPSMSSPLAPVSPDNYQERQVQYTPTRSPREGGNFDHPNENHAPHYAAGPPIPSKLPLAIMSGANSGADMTLMEEMQRIDIGAGRSRRHGGI</sequence>
<dbReference type="PROSITE" id="PS50004">
    <property type="entry name" value="C2"/>
    <property type="match status" value="1"/>
</dbReference>
<evidence type="ECO:0000313" key="3">
    <source>
        <dbReference type="EMBL" id="KAG5994176.1"/>
    </source>
</evidence>
<dbReference type="Proteomes" id="UP000748025">
    <property type="component" value="Unassembled WGS sequence"/>
</dbReference>
<feature type="compositionally biased region" description="Polar residues" evidence="1">
    <location>
        <begin position="157"/>
        <end position="177"/>
    </location>
</feature>
<feature type="compositionally biased region" description="Basic residues" evidence="1">
    <location>
        <begin position="321"/>
        <end position="330"/>
    </location>
</feature>
<feature type="region of interest" description="Disordered" evidence="1">
    <location>
        <begin position="523"/>
        <end position="638"/>
    </location>
</feature>
<dbReference type="InterPro" id="IPR037791">
    <property type="entry name" value="C2_fungal_Inn1"/>
</dbReference>
<gene>
    <name evidence="3" type="ORF">E4U43_003299</name>
</gene>
<evidence type="ECO:0000256" key="1">
    <source>
        <dbReference type="SAM" id="MobiDB-lite"/>
    </source>
</evidence>
<evidence type="ECO:0000313" key="4">
    <source>
        <dbReference type="Proteomes" id="UP000748025"/>
    </source>
</evidence>
<feature type="compositionally biased region" description="Polar residues" evidence="1">
    <location>
        <begin position="456"/>
        <end position="478"/>
    </location>
</feature>
<organism evidence="3 4">
    <name type="scientific">Claviceps pusilla</name>
    <dbReference type="NCBI Taxonomy" id="123648"/>
    <lineage>
        <taxon>Eukaryota</taxon>
        <taxon>Fungi</taxon>
        <taxon>Dikarya</taxon>
        <taxon>Ascomycota</taxon>
        <taxon>Pezizomycotina</taxon>
        <taxon>Sordariomycetes</taxon>
        <taxon>Hypocreomycetidae</taxon>
        <taxon>Hypocreales</taxon>
        <taxon>Clavicipitaceae</taxon>
        <taxon>Claviceps</taxon>
    </lineage>
</organism>
<name>A0A9P7N4Y9_9HYPO</name>
<feature type="region of interest" description="Disordered" evidence="1">
    <location>
        <begin position="150"/>
        <end position="505"/>
    </location>
</feature>
<dbReference type="PANTHER" id="PTHR47052">
    <property type="entry name" value="CONSERVED SERINE PROLINE-RICH PROTEIN (AFU_ORTHOLOGUE AFUA_2G01790)"/>
    <property type="match status" value="1"/>
</dbReference>
<reference evidence="3" key="1">
    <citation type="journal article" date="2020" name="bioRxiv">
        <title>Whole genome comparisons of ergot fungi reveals the divergence and evolution of species within the genus Claviceps are the result of varying mechanisms driving genome evolution and host range expansion.</title>
        <authorList>
            <person name="Wyka S.A."/>
            <person name="Mondo S.J."/>
            <person name="Liu M."/>
            <person name="Dettman J."/>
            <person name="Nalam V."/>
            <person name="Broders K.D."/>
        </authorList>
    </citation>
    <scope>NUCLEOTIDE SEQUENCE</scope>
    <source>
        <strain evidence="3">CCC 602</strain>
    </source>
</reference>
<dbReference type="Gene3D" id="2.60.40.150">
    <property type="entry name" value="C2 domain"/>
    <property type="match status" value="1"/>
</dbReference>
<evidence type="ECO:0000259" key="2">
    <source>
        <dbReference type="PROSITE" id="PS50004"/>
    </source>
</evidence>
<accession>A0A9P7N4Y9</accession>
<dbReference type="InterPro" id="IPR000008">
    <property type="entry name" value="C2_dom"/>
</dbReference>
<feature type="compositionally biased region" description="Polar residues" evidence="1">
    <location>
        <begin position="201"/>
        <end position="225"/>
    </location>
</feature>
<protein>
    <recommendedName>
        <fullName evidence="2">C2 domain-containing protein</fullName>
    </recommendedName>
</protein>
<feature type="compositionally biased region" description="Basic and acidic residues" evidence="1">
    <location>
        <begin position="786"/>
        <end position="801"/>
    </location>
</feature>
<dbReference type="SMART" id="SM00239">
    <property type="entry name" value="C2"/>
    <property type="match status" value="1"/>
</dbReference>